<accession>A0A8X6IFC5</accession>
<proteinExistence type="predicted"/>
<comment type="caution">
    <text evidence="1">The sequence shown here is derived from an EMBL/GenBank/DDBJ whole genome shotgun (WGS) entry which is preliminary data.</text>
</comment>
<protein>
    <submittedName>
        <fullName evidence="1">Uncharacterized protein</fullName>
    </submittedName>
</protein>
<dbReference type="EMBL" id="BMAO01015709">
    <property type="protein sequence ID" value="GFR03660.1"/>
    <property type="molecule type" value="Genomic_DNA"/>
</dbReference>
<keyword evidence="2" id="KW-1185">Reference proteome</keyword>
<reference evidence="1" key="1">
    <citation type="submission" date="2020-07" db="EMBL/GenBank/DDBJ databases">
        <title>Multicomponent nature underlies the extraordinary mechanical properties of spider dragline silk.</title>
        <authorList>
            <person name="Kono N."/>
            <person name="Nakamura H."/>
            <person name="Mori M."/>
            <person name="Yoshida Y."/>
            <person name="Ohtoshi R."/>
            <person name="Malay A.D."/>
            <person name="Moran D.A.P."/>
            <person name="Tomita M."/>
            <person name="Numata K."/>
            <person name="Arakawa K."/>
        </authorList>
    </citation>
    <scope>NUCLEOTIDE SEQUENCE</scope>
</reference>
<organism evidence="1 2">
    <name type="scientific">Trichonephila clavata</name>
    <name type="common">Joro spider</name>
    <name type="synonym">Nephila clavata</name>
    <dbReference type="NCBI Taxonomy" id="2740835"/>
    <lineage>
        <taxon>Eukaryota</taxon>
        <taxon>Metazoa</taxon>
        <taxon>Ecdysozoa</taxon>
        <taxon>Arthropoda</taxon>
        <taxon>Chelicerata</taxon>
        <taxon>Arachnida</taxon>
        <taxon>Araneae</taxon>
        <taxon>Araneomorphae</taxon>
        <taxon>Entelegynae</taxon>
        <taxon>Araneoidea</taxon>
        <taxon>Nephilidae</taxon>
        <taxon>Trichonephila</taxon>
    </lineage>
</organism>
<dbReference type="Proteomes" id="UP000887116">
    <property type="component" value="Unassembled WGS sequence"/>
</dbReference>
<name>A0A8X6IFC5_TRICU</name>
<sequence length="91" mass="10676">MEIRSLQREKLKMGKLEHLGYLDVVIWDDAIRITDYIVKLSIDHQHWDPSICSYNVSLSVNVLAYPHPVVRKQFPLLGISFSWLTYDILPH</sequence>
<evidence type="ECO:0000313" key="1">
    <source>
        <dbReference type="EMBL" id="GFR03660.1"/>
    </source>
</evidence>
<dbReference type="AlphaFoldDB" id="A0A8X6IFC5"/>
<evidence type="ECO:0000313" key="2">
    <source>
        <dbReference type="Proteomes" id="UP000887116"/>
    </source>
</evidence>
<gene>
    <name evidence="1" type="ORF">TNCT_385291</name>
</gene>